<evidence type="ECO:0000256" key="2">
    <source>
        <dbReference type="ARBA" id="ARBA00008219"/>
    </source>
</evidence>
<reference evidence="7 8" key="2">
    <citation type="submission" date="2018-11" db="EMBL/GenBank/DDBJ databases">
        <authorList>
            <consortium name="Pathogen Informatics"/>
        </authorList>
    </citation>
    <scope>NUCLEOTIDE SEQUENCE [LARGE SCALE GENOMIC DNA]</scope>
</reference>
<comment type="similarity">
    <text evidence="2">Belongs to the TTC19 family.</text>
</comment>
<keyword evidence="4" id="KW-0802">TPR repeat</keyword>
<dbReference type="EMBL" id="UYRT01078642">
    <property type="protein sequence ID" value="VDN18957.1"/>
    <property type="molecule type" value="Genomic_DNA"/>
</dbReference>
<organism evidence="9">
    <name type="scientific">Gongylonema pulchrum</name>
    <dbReference type="NCBI Taxonomy" id="637853"/>
    <lineage>
        <taxon>Eukaryota</taxon>
        <taxon>Metazoa</taxon>
        <taxon>Ecdysozoa</taxon>
        <taxon>Nematoda</taxon>
        <taxon>Chromadorea</taxon>
        <taxon>Rhabditida</taxon>
        <taxon>Spirurina</taxon>
        <taxon>Spiruromorpha</taxon>
        <taxon>Spiruroidea</taxon>
        <taxon>Gongylonematidae</taxon>
        <taxon>Gongylonema</taxon>
    </lineage>
</organism>
<accession>A0A183DS81</accession>
<dbReference type="Gene3D" id="1.25.40.10">
    <property type="entry name" value="Tetratricopeptide repeat domain"/>
    <property type="match status" value="2"/>
</dbReference>
<proteinExistence type="inferred from homology"/>
<keyword evidence="5" id="KW-0809">Transit peptide</keyword>
<dbReference type="Pfam" id="PF13374">
    <property type="entry name" value="TPR_10"/>
    <property type="match status" value="1"/>
</dbReference>
<reference evidence="9" key="1">
    <citation type="submission" date="2016-06" db="UniProtKB">
        <authorList>
            <consortium name="WormBaseParasite"/>
        </authorList>
    </citation>
    <scope>IDENTIFICATION</scope>
</reference>
<evidence type="ECO:0000256" key="6">
    <source>
        <dbReference type="ARBA" id="ARBA00023128"/>
    </source>
</evidence>
<dbReference type="GO" id="GO:0005743">
    <property type="term" value="C:mitochondrial inner membrane"/>
    <property type="evidence" value="ECO:0007669"/>
    <property type="project" value="TreeGrafter"/>
</dbReference>
<dbReference type="Proteomes" id="UP000271098">
    <property type="component" value="Unassembled WGS sequence"/>
</dbReference>
<evidence type="ECO:0000313" key="7">
    <source>
        <dbReference type="EMBL" id="VDN18957.1"/>
    </source>
</evidence>
<dbReference type="InterPro" id="IPR040395">
    <property type="entry name" value="TTC19"/>
</dbReference>
<evidence type="ECO:0000313" key="9">
    <source>
        <dbReference type="WBParaSite" id="GPUH_0001158601-mRNA-1"/>
    </source>
</evidence>
<sequence>MRRLLRQWYSMLRWKQQPCRAALLCARVAYRRAHTGSGHSQWRQLRWLAGGTGVPLLGFAFMTTFRDMIGIPPFQLDKDPLKHKIKEAWLHRKHHSYEKALVVLEEAMQMAIERNSDLTVSRILDEKANTYYEMGRLDDAEQAFRELLQRLMSLHNKQDSDPEFIEVVEKHMAKYSITYGGAYDVPQVINQYGDLFTDPLALYGLCLEQYAHFIVRHRDEKRLEESTQLIEEALKISHQIYGINCFHTINMLNNYGALLITRNRFDLARKYLEVGIDRILYVDECSPILPGYYCNYSEALYHCGKREEALEYAKKAANFSRSESKELQNYTARFLRDMERDYRRRR</sequence>
<evidence type="ECO:0000256" key="1">
    <source>
        <dbReference type="ARBA" id="ARBA00004173"/>
    </source>
</evidence>
<comment type="subcellular location">
    <subcellularLocation>
        <location evidence="1">Mitochondrion</location>
    </subcellularLocation>
</comment>
<dbReference type="SUPFAM" id="SSF48452">
    <property type="entry name" value="TPR-like"/>
    <property type="match status" value="1"/>
</dbReference>
<dbReference type="WBParaSite" id="GPUH_0001158601-mRNA-1">
    <property type="protein sequence ID" value="GPUH_0001158601-mRNA-1"/>
    <property type="gene ID" value="GPUH_0001158601"/>
</dbReference>
<evidence type="ECO:0000256" key="5">
    <source>
        <dbReference type="ARBA" id="ARBA00022946"/>
    </source>
</evidence>
<dbReference type="InterPro" id="IPR011990">
    <property type="entry name" value="TPR-like_helical_dom_sf"/>
</dbReference>
<dbReference type="GO" id="GO:0034551">
    <property type="term" value="P:mitochondrial respiratory chain complex III assembly"/>
    <property type="evidence" value="ECO:0007669"/>
    <property type="project" value="InterPro"/>
</dbReference>
<dbReference type="AlphaFoldDB" id="A0A183DS81"/>
<evidence type="ECO:0000256" key="4">
    <source>
        <dbReference type="ARBA" id="ARBA00022803"/>
    </source>
</evidence>
<protein>
    <submittedName>
        <fullName evidence="9">TPR_REGION domain-containing protein</fullName>
    </submittedName>
</protein>
<gene>
    <name evidence="7" type="ORF">GPUH_LOCUS11572</name>
</gene>
<name>A0A183DS81_9BILA</name>
<dbReference type="PANTHER" id="PTHR13143:SF6">
    <property type="entry name" value="TETRATRICOPEPTIDE REPEAT PROTEIN 19, MITOCHONDRIAL"/>
    <property type="match status" value="1"/>
</dbReference>
<keyword evidence="8" id="KW-1185">Reference proteome</keyword>
<keyword evidence="3" id="KW-0677">Repeat</keyword>
<evidence type="ECO:0000313" key="8">
    <source>
        <dbReference type="Proteomes" id="UP000271098"/>
    </source>
</evidence>
<dbReference type="OrthoDB" id="5986190at2759"/>
<evidence type="ECO:0000256" key="3">
    <source>
        <dbReference type="ARBA" id="ARBA00022737"/>
    </source>
</evidence>
<keyword evidence="6" id="KW-0496">Mitochondrion</keyword>
<dbReference type="PANTHER" id="PTHR13143">
    <property type="entry name" value="TETRATRICOPEPTIDE REPEAT PROTEIN 19"/>
    <property type="match status" value="1"/>
</dbReference>